<evidence type="ECO:0000313" key="2">
    <source>
        <dbReference type="Proteomes" id="UP000820818"/>
    </source>
</evidence>
<accession>A0AAD5PP02</accession>
<sequence>MEVAIPRLVAFKTIQHMRRYKDKEQELLNRQQEYEKMLGQPFNQTIQSVTSDKVSEAGNSPTKTDFNKTTLSNAKKLPEVKDLKIKKLIDQDPIQSEMEKLGRYWFWENYCDPTFKESTIEQAVEEMKNINPAVHQDIEDAIIRDGMLPRRDRQNEELKNAA</sequence>
<organism evidence="1 2">
    <name type="scientific">Daphnia sinensis</name>
    <dbReference type="NCBI Taxonomy" id="1820382"/>
    <lineage>
        <taxon>Eukaryota</taxon>
        <taxon>Metazoa</taxon>
        <taxon>Ecdysozoa</taxon>
        <taxon>Arthropoda</taxon>
        <taxon>Crustacea</taxon>
        <taxon>Branchiopoda</taxon>
        <taxon>Diplostraca</taxon>
        <taxon>Cladocera</taxon>
        <taxon>Anomopoda</taxon>
        <taxon>Daphniidae</taxon>
        <taxon>Daphnia</taxon>
        <taxon>Daphnia similis group</taxon>
    </lineage>
</organism>
<gene>
    <name evidence="1" type="ORF">GHT06_007418</name>
</gene>
<name>A0AAD5PP02_9CRUS</name>
<proteinExistence type="predicted"/>
<keyword evidence="2" id="KW-1185">Reference proteome</keyword>
<dbReference type="EMBL" id="WJBH02000180">
    <property type="protein sequence ID" value="KAI9550140.1"/>
    <property type="molecule type" value="Genomic_DNA"/>
</dbReference>
<evidence type="ECO:0000313" key="1">
    <source>
        <dbReference type="EMBL" id="KAI9550140.1"/>
    </source>
</evidence>
<comment type="caution">
    <text evidence="1">The sequence shown here is derived from an EMBL/GenBank/DDBJ whole genome shotgun (WGS) entry which is preliminary data.</text>
</comment>
<reference evidence="1" key="1">
    <citation type="submission" date="2022-05" db="EMBL/GenBank/DDBJ databases">
        <title>A multi-omics perspective on studying reproductive biology in Daphnia sinensis.</title>
        <authorList>
            <person name="Jia J."/>
        </authorList>
    </citation>
    <scope>NUCLEOTIDE SEQUENCE</scope>
    <source>
        <strain evidence="1">WSL</strain>
    </source>
</reference>
<protein>
    <submittedName>
        <fullName evidence="1">Uncharacterized protein</fullName>
    </submittedName>
</protein>
<dbReference type="AlphaFoldDB" id="A0AAD5PP02"/>
<dbReference type="Proteomes" id="UP000820818">
    <property type="component" value="Unassembled WGS sequence"/>
</dbReference>